<reference evidence="2 3" key="1">
    <citation type="submission" date="2019-05" db="EMBL/GenBank/DDBJ databases">
        <title>Another draft genome of Portunus trituberculatus and its Hox gene families provides insights of decapod evolution.</title>
        <authorList>
            <person name="Jeong J.-H."/>
            <person name="Song I."/>
            <person name="Kim S."/>
            <person name="Choi T."/>
            <person name="Kim D."/>
            <person name="Ryu S."/>
            <person name="Kim W."/>
        </authorList>
    </citation>
    <scope>NUCLEOTIDE SEQUENCE [LARGE SCALE GENOMIC DNA]</scope>
    <source>
        <tissue evidence="2">Muscle</tissue>
    </source>
</reference>
<evidence type="ECO:0000313" key="2">
    <source>
        <dbReference type="EMBL" id="MPC16227.1"/>
    </source>
</evidence>
<protein>
    <submittedName>
        <fullName evidence="2">Uncharacterized protein</fullName>
    </submittedName>
</protein>
<name>A0A5B7D2E4_PORTR</name>
<proteinExistence type="predicted"/>
<sequence>MYLSVRTYQRGVGSAHDGETKGRMSAGNLDVGDLPFENGQPRNACGKGGACHSMASRGEVAATRTWQRRSTLRQEGELQKKLPLIFQRPEIYCSERRIVVEIDNSDRSVTYVGRIGGGGTESKGSGGGGGGCVV</sequence>
<accession>A0A5B7D2E4</accession>
<evidence type="ECO:0000256" key="1">
    <source>
        <dbReference type="SAM" id="MobiDB-lite"/>
    </source>
</evidence>
<gene>
    <name evidence="2" type="ORF">E2C01_009048</name>
</gene>
<dbReference type="AlphaFoldDB" id="A0A5B7D2E4"/>
<evidence type="ECO:0000313" key="3">
    <source>
        <dbReference type="Proteomes" id="UP000324222"/>
    </source>
</evidence>
<keyword evidence="3" id="KW-1185">Reference proteome</keyword>
<dbReference type="Proteomes" id="UP000324222">
    <property type="component" value="Unassembled WGS sequence"/>
</dbReference>
<feature type="region of interest" description="Disordered" evidence="1">
    <location>
        <begin position="1"/>
        <end position="24"/>
    </location>
</feature>
<dbReference type="EMBL" id="VSRR010000488">
    <property type="protein sequence ID" value="MPC16227.1"/>
    <property type="molecule type" value="Genomic_DNA"/>
</dbReference>
<comment type="caution">
    <text evidence="2">The sequence shown here is derived from an EMBL/GenBank/DDBJ whole genome shotgun (WGS) entry which is preliminary data.</text>
</comment>
<organism evidence="2 3">
    <name type="scientific">Portunus trituberculatus</name>
    <name type="common">Swimming crab</name>
    <name type="synonym">Neptunus trituberculatus</name>
    <dbReference type="NCBI Taxonomy" id="210409"/>
    <lineage>
        <taxon>Eukaryota</taxon>
        <taxon>Metazoa</taxon>
        <taxon>Ecdysozoa</taxon>
        <taxon>Arthropoda</taxon>
        <taxon>Crustacea</taxon>
        <taxon>Multicrustacea</taxon>
        <taxon>Malacostraca</taxon>
        <taxon>Eumalacostraca</taxon>
        <taxon>Eucarida</taxon>
        <taxon>Decapoda</taxon>
        <taxon>Pleocyemata</taxon>
        <taxon>Brachyura</taxon>
        <taxon>Eubrachyura</taxon>
        <taxon>Portunoidea</taxon>
        <taxon>Portunidae</taxon>
        <taxon>Portuninae</taxon>
        <taxon>Portunus</taxon>
    </lineage>
</organism>